<dbReference type="EMBL" id="KN846987">
    <property type="protein sequence ID" value="KIW93607.1"/>
    <property type="molecule type" value="Genomic_DNA"/>
</dbReference>
<name>A0A0D2G4Q1_CLAB1</name>
<dbReference type="RefSeq" id="XP_016620276.1">
    <property type="nucleotide sequence ID" value="XM_016763952.1"/>
</dbReference>
<dbReference type="Proteomes" id="UP000053789">
    <property type="component" value="Unassembled WGS sequence"/>
</dbReference>
<keyword evidence="2" id="KW-1185">Reference proteome</keyword>
<reference evidence="1" key="1">
    <citation type="submission" date="2015-01" db="EMBL/GenBank/DDBJ databases">
        <title>The Genome Sequence of Cladophialophora bantiana CBS 173.52.</title>
        <authorList>
            <consortium name="The Broad Institute Genomics Platform"/>
            <person name="Cuomo C."/>
            <person name="de Hoog S."/>
            <person name="Gorbushina A."/>
            <person name="Stielow B."/>
            <person name="Teixiera M."/>
            <person name="Abouelleil A."/>
            <person name="Chapman S.B."/>
            <person name="Priest M."/>
            <person name="Young S.K."/>
            <person name="Wortman J."/>
            <person name="Nusbaum C."/>
            <person name="Birren B."/>
        </authorList>
    </citation>
    <scope>NUCLEOTIDE SEQUENCE [LARGE SCALE GENOMIC DNA]</scope>
    <source>
        <strain evidence="1">CBS 173.52</strain>
    </source>
</reference>
<gene>
    <name evidence="1" type="ORF">Z519_06212</name>
</gene>
<dbReference type="OrthoDB" id="4160729at2759"/>
<evidence type="ECO:0000313" key="2">
    <source>
        <dbReference type="Proteomes" id="UP000053789"/>
    </source>
</evidence>
<dbReference type="GeneID" id="27699140"/>
<sequence>MIDKIRFILLASLEDTDVRERVLNSSMSIVKRPSCDYDALFQDWETGFPEIDMDDAWSGFISGGAA</sequence>
<evidence type="ECO:0000313" key="1">
    <source>
        <dbReference type="EMBL" id="KIW93607.1"/>
    </source>
</evidence>
<dbReference type="HOGENOM" id="CLU_2831000_0_0_1"/>
<protein>
    <submittedName>
        <fullName evidence="1">Uncharacterized protein</fullName>
    </submittedName>
</protein>
<dbReference type="VEuPathDB" id="FungiDB:Z519_06212"/>
<organism evidence="1 2">
    <name type="scientific">Cladophialophora bantiana (strain ATCC 10958 / CBS 173.52 / CDC B-1940 / NIH 8579)</name>
    <name type="common">Xylohypha bantiana</name>
    <dbReference type="NCBI Taxonomy" id="1442370"/>
    <lineage>
        <taxon>Eukaryota</taxon>
        <taxon>Fungi</taxon>
        <taxon>Dikarya</taxon>
        <taxon>Ascomycota</taxon>
        <taxon>Pezizomycotina</taxon>
        <taxon>Eurotiomycetes</taxon>
        <taxon>Chaetothyriomycetidae</taxon>
        <taxon>Chaetothyriales</taxon>
        <taxon>Herpotrichiellaceae</taxon>
        <taxon>Cladophialophora</taxon>
    </lineage>
</organism>
<dbReference type="AlphaFoldDB" id="A0A0D2G4Q1"/>
<proteinExistence type="predicted"/>
<accession>A0A0D2G4Q1</accession>